<dbReference type="InterPro" id="IPR013108">
    <property type="entry name" value="Amidohydro_3"/>
</dbReference>
<evidence type="ECO:0000313" key="5">
    <source>
        <dbReference type="Proteomes" id="UP000522688"/>
    </source>
</evidence>
<organism evidence="3 5">
    <name type="scientific">Frigoribacterium faeni</name>
    <dbReference type="NCBI Taxonomy" id="145483"/>
    <lineage>
        <taxon>Bacteria</taxon>
        <taxon>Bacillati</taxon>
        <taxon>Actinomycetota</taxon>
        <taxon>Actinomycetes</taxon>
        <taxon>Micrococcales</taxon>
        <taxon>Microbacteriaceae</taxon>
        <taxon>Frigoribacterium</taxon>
    </lineage>
</organism>
<proteinExistence type="predicted"/>
<evidence type="ECO:0000313" key="4">
    <source>
        <dbReference type="Proteomes" id="UP000321154"/>
    </source>
</evidence>
<dbReference type="SUPFAM" id="SSF51338">
    <property type="entry name" value="Composite domain of metallo-dependent hydrolases"/>
    <property type="match status" value="1"/>
</dbReference>
<dbReference type="PANTHER" id="PTHR22642">
    <property type="entry name" value="IMIDAZOLONEPROPIONASE"/>
    <property type="match status" value="1"/>
</dbReference>
<keyword evidence="4" id="KW-1185">Reference proteome</keyword>
<dbReference type="SUPFAM" id="SSF51556">
    <property type="entry name" value="Metallo-dependent hydrolases"/>
    <property type="match status" value="1"/>
</dbReference>
<dbReference type="Gene3D" id="2.30.40.10">
    <property type="entry name" value="Urease, subunit C, domain 1"/>
    <property type="match status" value="1"/>
</dbReference>
<dbReference type="Gene3D" id="3.10.310.70">
    <property type="match status" value="1"/>
</dbReference>
<sequence length="506" mass="53060">MSLVDAPTGGTEEARGLLLTNARPTGRDGSLVDVLIESGEVSAMAPDITPASGVDVVDLDGRWLGPGLWDSHVHMDQWALVRQRLDLSSARSAAEAASLVGERLRGQPPAAGRPLIGYGFQDALWPDTPTRALLDSVSGDVPVVLVSKDLHAVWLDSRALEQHGHGGHPTGLLREQAAFDVNTAVSAVSEELLDDWVAEAVEAASARGVVGVVDLEMTLSIDRWARRVAGGVRGLRVQAGVYPQDLDGVIARGLRTGDVVEGTEGLVTMGPFKIITDGSLNTRTAYCHDPYPGLEGDPAARGLPTYEADELVGWLRRASSAGLVPAVHAIGDAANALALDALEEVGCGGSIEHAQLLDVRDVDRFARLGIVASVQPEHAMDDRDVADRYWAGRTGRAFAFETLVAAGVTVRLGSDAPVAPLDPWVSMAAAVSRARDGRASWHPEQRLVSSVALAASARGRSAVETGSAADLVVTEADPLAATDAELRSFDVAATLLGGRFTHVALG</sequence>
<evidence type="ECO:0000259" key="1">
    <source>
        <dbReference type="Pfam" id="PF07969"/>
    </source>
</evidence>
<feature type="domain" description="Amidohydrolase 3" evidence="1">
    <location>
        <begin position="55"/>
        <end position="501"/>
    </location>
</feature>
<dbReference type="RefSeq" id="WP_146854459.1">
    <property type="nucleotide sequence ID" value="NZ_BAAAHR010000001.1"/>
</dbReference>
<dbReference type="Pfam" id="PF07969">
    <property type="entry name" value="Amidohydro_3"/>
    <property type="match status" value="1"/>
</dbReference>
<dbReference type="EMBL" id="BJUV01000011">
    <property type="protein sequence ID" value="GEK83132.1"/>
    <property type="molecule type" value="Genomic_DNA"/>
</dbReference>
<dbReference type="PANTHER" id="PTHR22642:SF2">
    <property type="entry name" value="PROTEIN LONG AFTER FAR-RED 3"/>
    <property type="match status" value="1"/>
</dbReference>
<name>A0A7W3JI84_9MICO</name>
<dbReference type="AlphaFoldDB" id="A0A7W3JI84"/>
<dbReference type="InterPro" id="IPR011059">
    <property type="entry name" value="Metal-dep_hydrolase_composite"/>
</dbReference>
<dbReference type="EMBL" id="JACGWW010000002">
    <property type="protein sequence ID" value="MBA8813352.1"/>
    <property type="molecule type" value="Genomic_DNA"/>
</dbReference>
<dbReference type="GO" id="GO:0016810">
    <property type="term" value="F:hydrolase activity, acting on carbon-nitrogen (but not peptide) bonds"/>
    <property type="evidence" value="ECO:0007669"/>
    <property type="project" value="InterPro"/>
</dbReference>
<evidence type="ECO:0000313" key="2">
    <source>
        <dbReference type="EMBL" id="GEK83132.1"/>
    </source>
</evidence>
<dbReference type="OrthoDB" id="3238066at2"/>
<comment type="caution">
    <text evidence="3">The sequence shown here is derived from an EMBL/GenBank/DDBJ whole genome shotgun (WGS) entry which is preliminary data.</text>
</comment>
<dbReference type="Gene3D" id="3.20.20.140">
    <property type="entry name" value="Metal-dependent hydrolases"/>
    <property type="match status" value="1"/>
</dbReference>
<evidence type="ECO:0000313" key="3">
    <source>
        <dbReference type="EMBL" id="MBA8813352.1"/>
    </source>
</evidence>
<gene>
    <name evidence="3" type="ORF">FB463_001601</name>
    <name evidence="2" type="ORF">FFA01_14410</name>
</gene>
<reference evidence="2 4" key="1">
    <citation type="submission" date="2019-07" db="EMBL/GenBank/DDBJ databases">
        <title>Whole genome shotgun sequence of Frigoribacterium faeni NBRC 103066.</title>
        <authorList>
            <person name="Hosoyama A."/>
            <person name="Uohara A."/>
            <person name="Ohji S."/>
            <person name="Ichikawa N."/>
        </authorList>
    </citation>
    <scope>NUCLEOTIDE SEQUENCE [LARGE SCALE GENOMIC DNA]</scope>
    <source>
        <strain evidence="2 4">NBRC 103066</strain>
    </source>
</reference>
<accession>A0A7W3JI84</accession>
<dbReference type="InterPro" id="IPR032466">
    <property type="entry name" value="Metal_Hydrolase"/>
</dbReference>
<dbReference type="Proteomes" id="UP000321154">
    <property type="component" value="Unassembled WGS sequence"/>
</dbReference>
<reference evidence="3 5" key="2">
    <citation type="submission" date="2020-07" db="EMBL/GenBank/DDBJ databases">
        <title>Sequencing the genomes of 1000 actinobacteria strains.</title>
        <authorList>
            <person name="Klenk H.-P."/>
        </authorList>
    </citation>
    <scope>NUCLEOTIDE SEQUENCE [LARGE SCALE GENOMIC DNA]</scope>
    <source>
        <strain evidence="3 5">DSM 10309</strain>
    </source>
</reference>
<protein>
    <submittedName>
        <fullName evidence="2">Amidohydrolase</fullName>
    </submittedName>
</protein>
<dbReference type="Proteomes" id="UP000522688">
    <property type="component" value="Unassembled WGS sequence"/>
</dbReference>